<dbReference type="Gene3D" id="2.60.120.1140">
    <property type="entry name" value="Protein of unknown function DUF192"/>
    <property type="match status" value="1"/>
</dbReference>
<dbReference type="PROSITE" id="PS51257">
    <property type="entry name" value="PROKAR_LIPOPROTEIN"/>
    <property type="match status" value="1"/>
</dbReference>
<dbReference type="InterPro" id="IPR038695">
    <property type="entry name" value="Saro_0823-like_sf"/>
</dbReference>
<organism evidence="1">
    <name type="scientific">hydrothermal vent metagenome</name>
    <dbReference type="NCBI Taxonomy" id="652676"/>
    <lineage>
        <taxon>unclassified sequences</taxon>
        <taxon>metagenomes</taxon>
        <taxon>ecological metagenomes</taxon>
    </lineage>
</organism>
<sequence>MRTIPVILIALVLSACTAAVDSGDAVSPDAPDTTTSSATLAMPPQIADFRVKEVQVGDRLLTLAIADNPSLRQQGLMGVTDLGDLDGMLFFWRHDGDPFWMKDTLIPLDIVWFNEDGTYKDRASMVPCTEDPCERYFPADGLEFRYAIEAAPGTLDYITESSTIQYTDD</sequence>
<protein>
    <recommendedName>
        <fullName evidence="2">DUF192 domain-containing protein</fullName>
    </recommendedName>
</protein>
<dbReference type="Pfam" id="PF02643">
    <property type="entry name" value="DUF192"/>
    <property type="match status" value="1"/>
</dbReference>
<dbReference type="InterPro" id="IPR003795">
    <property type="entry name" value="DUF192"/>
</dbReference>
<name>A0A3B0RR31_9ZZZZ</name>
<dbReference type="EMBL" id="UOEI01000113">
    <property type="protein sequence ID" value="VAV94012.1"/>
    <property type="molecule type" value="Genomic_DNA"/>
</dbReference>
<reference evidence="1" key="1">
    <citation type="submission" date="2018-06" db="EMBL/GenBank/DDBJ databases">
        <authorList>
            <person name="Zhirakovskaya E."/>
        </authorList>
    </citation>
    <scope>NUCLEOTIDE SEQUENCE</scope>
</reference>
<accession>A0A3B0RR31</accession>
<proteinExistence type="predicted"/>
<evidence type="ECO:0008006" key="2">
    <source>
        <dbReference type="Google" id="ProtNLM"/>
    </source>
</evidence>
<dbReference type="AlphaFoldDB" id="A0A3B0RR31"/>
<dbReference type="PANTHER" id="PTHR37953:SF1">
    <property type="entry name" value="UPF0127 PROTEIN MJ1496"/>
    <property type="match status" value="1"/>
</dbReference>
<dbReference type="PANTHER" id="PTHR37953">
    <property type="entry name" value="UPF0127 PROTEIN MJ1496"/>
    <property type="match status" value="1"/>
</dbReference>
<evidence type="ECO:0000313" key="1">
    <source>
        <dbReference type="EMBL" id="VAV94012.1"/>
    </source>
</evidence>
<gene>
    <name evidence="1" type="ORF">MNBD_ACTINO01-1197</name>
</gene>